<dbReference type="AlphaFoldDB" id="A0AAW6NKB2"/>
<feature type="domain" description="Thiazolinyl imine reductase-like C-terminal" evidence="2">
    <location>
        <begin position="100"/>
        <end position="199"/>
    </location>
</feature>
<sequence length="315" mass="35374">AFGIPLYTSPEQITKMPDIACIVVRSTVAGGTGTQLARHFLTRGVHVIQEHPLHPDDISSLQTLAQEQGCCYWVNTFYPHTRAGRTWLRDAQQLRRCLAKTPPVVHATTSRQLLYSTLDLLLLALGVDAAAVECDVVGSFSDFHCLRLFWPEGEACLLLQRYLDPDDPDMHSLIMHRLLLGWPEGHLSLEASYGPVIWSSSLFVADHQENAHSLYRRPEILRDLPGLTRSAAPLSWRDCCETVGPEGVSWLLHQLRSHLAGEHPPAACQSVHQIALSRLWQQILRKTGNAEIRRLTPPHHDRLAGFYNDDDKEAL</sequence>
<dbReference type="InterPro" id="IPR000683">
    <property type="entry name" value="Gfo/Idh/MocA-like_OxRdtase_N"/>
</dbReference>
<dbReference type="GO" id="GO:0000166">
    <property type="term" value="F:nucleotide binding"/>
    <property type="evidence" value="ECO:0007669"/>
    <property type="project" value="InterPro"/>
</dbReference>
<dbReference type="RefSeq" id="WP_276201421.1">
    <property type="nucleotide sequence ID" value="NZ_JARJGR010000732.1"/>
</dbReference>
<evidence type="ECO:0000313" key="3">
    <source>
        <dbReference type="EMBL" id="MDF3636697.1"/>
    </source>
</evidence>
<feature type="domain" description="Gfo/Idh/MocA-like oxidoreductase N-terminal" evidence="1">
    <location>
        <begin position="2"/>
        <end position="75"/>
    </location>
</feature>
<dbReference type="Proteomes" id="UP001215180">
    <property type="component" value="Unassembled WGS sequence"/>
</dbReference>
<dbReference type="InterPro" id="IPR010091">
    <property type="entry name" value="Thiazolinyl_imide_reductase"/>
</dbReference>
<feature type="non-terminal residue" evidence="3">
    <location>
        <position position="1"/>
    </location>
</feature>
<dbReference type="NCBIfam" id="TIGR01761">
    <property type="entry name" value="thiaz-red"/>
    <property type="match status" value="1"/>
</dbReference>
<proteinExistence type="predicted"/>
<dbReference type="PIRSF" id="PIRSF017494">
    <property type="entry name" value="Thiaz_red"/>
    <property type="match status" value="1"/>
</dbReference>
<accession>A0AAW6NKB2</accession>
<dbReference type="Gene3D" id="3.40.50.720">
    <property type="entry name" value="NAD(P)-binding Rossmann-like Domain"/>
    <property type="match status" value="2"/>
</dbReference>
<dbReference type="EMBL" id="JARJGR010000732">
    <property type="protein sequence ID" value="MDF3636697.1"/>
    <property type="molecule type" value="Genomic_DNA"/>
</dbReference>
<evidence type="ECO:0000259" key="1">
    <source>
        <dbReference type="Pfam" id="PF01408"/>
    </source>
</evidence>
<dbReference type="Pfam" id="PF01408">
    <property type="entry name" value="GFO_IDH_MocA"/>
    <property type="match status" value="1"/>
</dbReference>
<evidence type="ECO:0000259" key="2">
    <source>
        <dbReference type="Pfam" id="PF21390"/>
    </source>
</evidence>
<name>A0AAW6NKB2_ENTCL</name>
<gene>
    <name evidence="3" type="primary">ybtU</name>
    <name evidence="3" type="ORF">P3S46_05675</name>
</gene>
<dbReference type="Pfam" id="PF21390">
    <property type="entry name" value="Irp3-like_C"/>
    <property type="match status" value="1"/>
</dbReference>
<dbReference type="InterPro" id="IPR036291">
    <property type="entry name" value="NAD(P)-bd_dom_sf"/>
</dbReference>
<protein>
    <submittedName>
        <fullName evidence="3">Yersiniabactin biosynthesis oxidoreductase YbtU</fullName>
    </submittedName>
</protein>
<comment type="caution">
    <text evidence="3">The sequence shown here is derived from an EMBL/GenBank/DDBJ whole genome shotgun (WGS) entry which is preliminary data.</text>
</comment>
<reference evidence="3" key="1">
    <citation type="submission" date="2023-03" db="EMBL/GenBank/DDBJ databases">
        <title>A Study on Prevalence and Characterization of Enterobacter cloacae strains in China.</title>
        <authorList>
            <person name="Zheng Z."/>
        </authorList>
    </citation>
    <scope>NUCLEOTIDE SEQUENCE</scope>
    <source>
        <strain evidence="3">EC77</strain>
    </source>
</reference>
<organism evidence="3 4">
    <name type="scientific">Enterobacter cloacae</name>
    <dbReference type="NCBI Taxonomy" id="550"/>
    <lineage>
        <taxon>Bacteria</taxon>
        <taxon>Pseudomonadati</taxon>
        <taxon>Pseudomonadota</taxon>
        <taxon>Gammaproteobacteria</taxon>
        <taxon>Enterobacterales</taxon>
        <taxon>Enterobacteriaceae</taxon>
        <taxon>Enterobacter</taxon>
        <taxon>Enterobacter cloacae complex</taxon>
    </lineage>
</organism>
<dbReference type="InterPro" id="IPR048655">
    <property type="entry name" value="Irp3-like_C"/>
</dbReference>
<dbReference type="SUPFAM" id="SSF51735">
    <property type="entry name" value="NAD(P)-binding Rossmann-fold domains"/>
    <property type="match status" value="1"/>
</dbReference>
<evidence type="ECO:0000313" key="4">
    <source>
        <dbReference type="Proteomes" id="UP001215180"/>
    </source>
</evidence>